<protein>
    <submittedName>
        <fullName evidence="2">Uncharacterized protein</fullName>
    </submittedName>
</protein>
<evidence type="ECO:0000313" key="2">
    <source>
        <dbReference type="EMBL" id="KUN18473.1"/>
    </source>
</evidence>
<feature type="region of interest" description="Disordered" evidence="1">
    <location>
        <begin position="89"/>
        <end position="110"/>
    </location>
</feature>
<reference evidence="2 3" key="1">
    <citation type="submission" date="2015-10" db="EMBL/GenBank/DDBJ databases">
        <title>Draft genome sequence of Streptomyces corchorusii DSM 40340, type strain for the species Streptomyces corchorusii.</title>
        <authorList>
            <person name="Ruckert C."/>
            <person name="Winkler A."/>
            <person name="Kalinowski J."/>
            <person name="Kampfer P."/>
            <person name="Glaeser S."/>
        </authorList>
    </citation>
    <scope>NUCLEOTIDE SEQUENCE [LARGE SCALE GENOMIC DNA]</scope>
    <source>
        <strain evidence="2 3">DSM 40340</strain>
    </source>
</reference>
<gene>
    <name evidence="2" type="ORF">AQJ11_34050</name>
</gene>
<feature type="region of interest" description="Disordered" evidence="1">
    <location>
        <begin position="58"/>
        <end position="77"/>
    </location>
</feature>
<organism evidence="2 3">
    <name type="scientific">Streptomyces corchorusii</name>
    <name type="common">Streptomyces chibaensis</name>
    <dbReference type="NCBI Taxonomy" id="1903"/>
    <lineage>
        <taxon>Bacteria</taxon>
        <taxon>Bacillati</taxon>
        <taxon>Actinomycetota</taxon>
        <taxon>Actinomycetes</taxon>
        <taxon>Kitasatosporales</taxon>
        <taxon>Streptomycetaceae</taxon>
        <taxon>Streptomyces</taxon>
    </lineage>
</organism>
<evidence type="ECO:0000256" key="1">
    <source>
        <dbReference type="SAM" id="MobiDB-lite"/>
    </source>
</evidence>
<dbReference type="RefSeq" id="WP_059265781.1">
    <property type="nucleotide sequence ID" value="NZ_KQ948366.1"/>
</dbReference>
<proteinExistence type="predicted"/>
<keyword evidence="3" id="KW-1185">Reference proteome</keyword>
<dbReference type="AlphaFoldDB" id="A0A101PVG7"/>
<feature type="compositionally biased region" description="Polar residues" evidence="1">
    <location>
        <begin position="1"/>
        <end position="12"/>
    </location>
</feature>
<sequence>MGSTRWPASTDTAARAPSHFTFAAPPADRAGSGTGAASIGSGSVHVRNKDQQTIARLRAEKENLTRHPHTHEDHIRRLTLEKEALRVALRADSGVNPTSPRTGDTAPGHP</sequence>
<dbReference type="Proteomes" id="UP000053398">
    <property type="component" value="Unassembled WGS sequence"/>
</dbReference>
<dbReference type="EMBL" id="LMWP01000043">
    <property type="protein sequence ID" value="KUN18473.1"/>
    <property type="molecule type" value="Genomic_DNA"/>
</dbReference>
<accession>A0A101PVG7</accession>
<comment type="caution">
    <text evidence="2">The sequence shown here is derived from an EMBL/GenBank/DDBJ whole genome shotgun (WGS) entry which is preliminary data.</text>
</comment>
<evidence type="ECO:0000313" key="3">
    <source>
        <dbReference type="Proteomes" id="UP000053398"/>
    </source>
</evidence>
<feature type="region of interest" description="Disordered" evidence="1">
    <location>
        <begin position="1"/>
        <end position="52"/>
    </location>
</feature>
<name>A0A101PVG7_STRCK</name>